<reference evidence="1" key="2">
    <citation type="journal article" date="2015" name="Data Brief">
        <title>Shoot transcriptome of the giant reed, Arundo donax.</title>
        <authorList>
            <person name="Barrero R.A."/>
            <person name="Guerrero F.D."/>
            <person name="Moolhuijzen P."/>
            <person name="Goolsby J.A."/>
            <person name="Tidwell J."/>
            <person name="Bellgard S.E."/>
            <person name="Bellgard M.I."/>
        </authorList>
    </citation>
    <scope>NUCLEOTIDE SEQUENCE</scope>
    <source>
        <tissue evidence="1">Shoot tissue taken approximately 20 cm above the soil surface</tissue>
    </source>
</reference>
<dbReference type="EMBL" id="GBRH01201239">
    <property type="protein sequence ID" value="JAD96656.1"/>
    <property type="molecule type" value="Transcribed_RNA"/>
</dbReference>
<protein>
    <submittedName>
        <fullName evidence="1">Uncharacterized protein</fullName>
    </submittedName>
</protein>
<evidence type="ECO:0000313" key="1">
    <source>
        <dbReference type="EMBL" id="JAD96656.1"/>
    </source>
</evidence>
<reference evidence="1" key="1">
    <citation type="submission" date="2014-09" db="EMBL/GenBank/DDBJ databases">
        <authorList>
            <person name="Magalhaes I.L.F."/>
            <person name="Oliveira U."/>
            <person name="Santos F.R."/>
            <person name="Vidigal T.H.D.A."/>
            <person name="Brescovit A.D."/>
            <person name="Santos A.J."/>
        </authorList>
    </citation>
    <scope>NUCLEOTIDE SEQUENCE</scope>
    <source>
        <tissue evidence="1">Shoot tissue taken approximately 20 cm above the soil surface</tissue>
    </source>
</reference>
<name>A0A0A9E9E8_ARUDO</name>
<proteinExistence type="predicted"/>
<organism evidence="1">
    <name type="scientific">Arundo donax</name>
    <name type="common">Giant reed</name>
    <name type="synonym">Donax arundinaceus</name>
    <dbReference type="NCBI Taxonomy" id="35708"/>
    <lineage>
        <taxon>Eukaryota</taxon>
        <taxon>Viridiplantae</taxon>
        <taxon>Streptophyta</taxon>
        <taxon>Embryophyta</taxon>
        <taxon>Tracheophyta</taxon>
        <taxon>Spermatophyta</taxon>
        <taxon>Magnoliopsida</taxon>
        <taxon>Liliopsida</taxon>
        <taxon>Poales</taxon>
        <taxon>Poaceae</taxon>
        <taxon>PACMAD clade</taxon>
        <taxon>Arundinoideae</taxon>
        <taxon>Arundineae</taxon>
        <taxon>Arundo</taxon>
    </lineage>
</organism>
<sequence>MGKQFCWHCMRMSHG</sequence>
<accession>A0A0A9E9E8</accession>